<dbReference type="RefSeq" id="XP_008603929.1">
    <property type="nucleotide sequence ID" value="XM_008605707.1"/>
</dbReference>
<comment type="subcellular location">
    <subcellularLocation>
        <location evidence="1">Membrane</location>
        <topology evidence="1">Multi-pass membrane protein</topology>
    </subcellularLocation>
</comment>
<dbReference type="VEuPathDB" id="FungiDB:SDRG_00239"/>
<evidence type="ECO:0000256" key="5">
    <source>
        <dbReference type="ARBA" id="ARBA00022729"/>
    </source>
</evidence>
<feature type="transmembrane region" description="Helical" evidence="10">
    <location>
        <begin position="244"/>
        <end position="264"/>
    </location>
</feature>
<name>T0R6H5_SAPDV</name>
<dbReference type="OMA" id="IKAHASK"/>
<protein>
    <recommendedName>
        <fullName evidence="12">Cation/H+ exchanger transmembrane domain-containing protein</fullName>
    </recommendedName>
</protein>
<evidence type="ECO:0000256" key="8">
    <source>
        <dbReference type="ARBA" id="ARBA00023136"/>
    </source>
</evidence>
<dbReference type="InterPro" id="IPR038770">
    <property type="entry name" value="Na+/solute_symporter_sf"/>
</dbReference>
<dbReference type="InterPro" id="IPR045158">
    <property type="entry name" value="KEA4/5/6-like"/>
</dbReference>
<evidence type="ECO:0000313" key="14">
    <source>
        <dbReference type="Proteomes" id="UP000030762"/>
    </source>
</evidence>
<dbReference type="eggNOG" id="KOG1650">
    <property type="taxonomic scope" value="Eukaryota"/>
</dbReference>
<keyword evidence="7" id="KW-0406">Ion transport</keyword>
<sequence>MAPRSMLLPRAQRCMLLLVLVLNMSLLALAASPAPSMASTSKVVRTTGPADPTSPVLAMQAPAKEPESALDHLEKQLRLIEDLEESLLNGLNNIDAELSRSQRPRRDITQARIRSDIQGLRENLQLLARNLNMTFSELDTVEKDTEEKAKQLNEVLRQQQADEQAHEIEAQGAEAIDYESGRLKNLTHSELSAKERQHLEKVENDADPAVLHYDFSLLGQIALLFGVSALGGIVTSWINLPPTIGYLVGGAVVGPSGLGLVHHFKEVETISLFGTIFLLFAHGAEYSVQRADEVLKRYLVAGALYVAATMVCMALVGTSLGWAPSLSEGLILGAGVCFTSTAPLAEYVRTQSLRHTVFGRLVTAIVAVQDVLMSFALATPEWFTHHGSAGLVSIAVLKTLFAYGIVVGLTIVLHVRVVPPLLAFLASMEQVHHSPLVLLGIVSVCLFMALFTETLGLSLESGAFFAGLAFMGQTNLKVTLTSIRVLDNLFGSMFFACIGMILNPVYLVRNCLQVLSMMLCIVVIKITLLLGLMTFFRIPILRAMKAALSLCQVGEVALIFMIKAQATQLISRPVYLQFLAATSVFLGLSPFLHKSLQGQSTFHFASVVSRGKSAADDDMLPTSHANKFT</sequence>
<feature type="domain" description="Cation/H+ exchanger transmembrane" evidence="12">
    <location>
        <begin position="228"/>
        <end position="590"/>
    </location>
</feature>
<feature type="transmembrane region" description="Helical" evidence="10">
    <location>
        <begin position="434"/>
        <end position="451"/>
    </location>
</feature>
<feature type="signal peptide" evidence="11">
    <location>
        <begin position="1"/>
        <end position="30"/>
    </location>
</feature>
<keyword evidence="5 11" id="KW-0732">Signal</keyword>
<evidence type="ECO:0000256" key="4">
    <source>
        <dbReference type="ARBA" id="ARBA00022692"/>
    </source>
</evidence>
<dbReference type="GeneID" id="19940966"/>
<feature type="transmembrane region" description="Helical" evidence="10">
    <location>
        <begin position="514"/>
        <end position="536"/>
    </location>
</feature>
<feature type="coiled-coil region" evidence="9">
    <location>
        <begin position="138"/>
        <end position="169"/>
    </location>
</feature>
<dbReference type="Gene3D" id="1.20.1530.20">
    <property type="match status" value="1"/>
</dbReference>
<dbReference type="STRING" id="1156394.T0R6H5"/>
<dbReference type="PANTHER" id="PTHR16254">
    <property type="entry name" value="POTASSIUM/PROTON ANTIPORTER-RELATED"/>
    <property type="match status" value="1"/>
</dbReference>
<keyword evidence="6 10" id="KW-1133">Transmembrane helix</keyword>
<keyword evidence="4 10" id="KW-0812">Transmembrane</keyword>
<evidence type="ECO:0000259" key="12">
    <source>
        <dbReference type="Pfam" id="PF00999"/>
    </source>
</evidence>
<feature type="transmembrane region" description="Helical" evidence="10">
    <location>
        <begin position="217"/>
        <end position="237"/>
    </location>
</feature>
<feature type="transmembrane region" description="Helical" evidence="10">
    <location>
        <begin position="329"/>
        <end position="345"/>
    </location>
</feature>
<evidence type="ECO:0000313" key="13">
    <source>
        <dbReference type="EMBL" id="EQC42506.1"/>
    </source>
</evidence>
<dbReference type="OrthoDB" id="1654420at2759"/>
<dbReference type="PANTHER" id="PTHR16254:SF14">
    <property type="entry name" value="TRANSMEMBRANE AND COILED-COIL DOMAIN-CONTAINING PROTEIN 3"/>
    <property type="match status" value="1"/>
</dbReference>
<dbReference type="GO" id="GO:0016020">
    <property type="term" value="C:membrane"/>
    <property type="evidence" value="ECO:0007669"/>
    <property type="project" value="UniProtKB-SubCell"/>
</dbReference>
<organism evidence="13 14">
    <name type="scientific">Saprolegnia diclina (strain VS20)</name>
    <dbReference type="NCBI Taxonomy" id="1156394"/>
    <lineage>
        <taxon>Eukaryota</taxon>
        <taxon>Sar</taxon>
        <taxon>Stramenopiles</taxon>
        <taxon>Oomycota</taxon>
        <taxon>Saprolegniomycetes</taxon>
        <taxon>Saprolegniales</taxon>
        <taxon>Saprolegniaceae</taxon>
        <taxon>Saprolegnia</taxon>
    </lineage>
</organism>
<feature type="chain" id="PRO_5004583790" description="Cation/H+ exchanger transmembrane domain-containing protein" evidence="11">
    <location>
        <begin position="31"/>
        <end position="629"/>
    </location>
</feature>
<feature type="transmembrane region" description="Helical" evidence="10">
    <location>
        <begin position="357"/>
        <end position="378"/>
    </location>
</feature>
<proteinExistence type="predicted"/>
<reference evidence="13 14" key="1">
    <citation type="submission" date="2012-04" db="EMBL/GenBank/DDBJ databases">
        <title>The Genome Sequence of Saprolegnia declina VS20.</title>
        <authorList>
            <consortium name="The Broad Institute Genome Sequencing Platform"/>
            <person name="Russ C."/>
            <person name="Nusbaum C."/>
            <person name="Tyler B."/>
            <person name="van West P."/>
            <person name="Dieguez-Uribeondo J."/>
            <person name="de Bruijn I."/>
            <person name="Tripathy S."/>
            <person name="Jiang R."/>
            <person name="Young S.K."/>
            <person name="Zeng Q."/>
            <person name="Gargeya S."/>
            <person name="Fitzgerald M."/>
            <person name="Haas B."/>
            <person name="Abouelleil A."/>
            <person name="Alvarado L."/>
            <person name="Arachchi H.M."/>
            <person name="Berlin A."/>
            <person name="Chapman S.B."/>
            <person name="Goldberg J."/>
            <person name="Griggs A."/>
            <person name="Gujja S."/>
            <person name="Hansen M."/>
            <person name="Howarth C."/>
            <person name="Imamovic A."/>
            <person name="Larimer J."/>
            <person name="McCowen C."/>
            <person name="Montmayeur A."/>
            <person name="Murphy C."/>
            <person name="Neiman D."/>
            <person name="Pearson M."/>
            <person name="Priest M."/>
            <person name="Roberts A."/>
            <person name="Saif S."/>
            <person name="Shea T."/>
            <person name="Sisk P."/>
            <person name="Sykes S."/>
            <person name="Wortman J."/>
            <person name="Nusbaum C."/>
            <person name="Birren B."/>
        </authorList>
    </citation>
    <scope>NUCLEOTIDE SEQUENCE [LARGE SCALE GENOMIC DNA]</scope>
    <source>
        <strain evidence="13 14">VS20</strain>
    </source>
</reference>
<evidence type="ECO:0000256" key="9">
    <source>
        <dbReference type="SAM" id="Coils"/>
    </source>
</evidence>
<keyword evidence="9" id="KW-0175">Coiled coil</keyword>
<dbReference type="InParanoid" id="T0R6H5"/>
<evidence type="ECO:0000256" key="3">
    <source>
        <dbReference type="ARBA" id="ARBA00022449"/>
    </source>
</evidence>
<keyword evidence="3" id="KW-0050">Antiport</keyword>
<feature type="transmembrane region" description="Helical" evidence="10">
    <location>
        <begin position="300"/>
        <end position="323"/>
    </location>
</feature>
<dbReference type="InterPro" id="IPR006153">
    <property type="entry name" value="Cation/H_exchanger_TM"/>
</dbReference>
<feature type="transmembrane region" description="Helical" evidence="10">
    <location>
        <begin position="488"/>
        <end position="508"/>
    </location>
</feature>
<dbReference type="EMBL" id="JH767132">
    <property type="protein sequence ID" value="EQC42506.1"/>
    <property type="molecule type" value="Genomic_DNA"/>
</dbReference>
<evidence type="ECO:0000256" key="10">
    <source>
        <dbReference type="SAM" id="Phobius"/>
    </source>
</evidence>
<feature type="transmembrane region" description="Helical" evidence="10">
    <location>
        <begin position="390"/>
        <end position="413"/>
    </location>
</feature>
<evidence type="ECO:0000256" key="1">
    <source>
        <dbReference type="ARBA" id="ARBA00004141"/>
    </source>
</evidence>
<dbReference type="Proteomes" id="UP000030762">
    <property type="component" value="Unassembled WGS sequence"/>
</dbReference>
<keyword evidence="2" id="KW-0813">Transport</keyword>
<gene>
    <name evidence="13" type="ORF">SDRG_00239</name>
</gene>
<accession>T0R6H5</accession>
<evidence type="ECO:0000256" key="6">
    <source>
        <dbReference type="ARBA" id="ARBA00022989"/>
    </source>
</evidence>
<dbReference type="AlphaFoldDB" id="T0R6H5"/>
<evidence type="ECO:0000256" key="7">
    <source>
        <dbReference type="ARBA" id="ARBA00023065"/>
    </source>
</evidence>
<dbReference type="Pfam" id="PF00999">
    <property type="entry name" value="Na_H_Exchanger"/>
    <property type="match status" value="1"/>
</dbReference>
<dbReference type="GO" id="GO:0015386">
    <property type="term" value="F:potassium:proton antiporter activity"/>
    <property type="evidence" value="ECO:0007669"/>
    <property type="project" value="InterPro"/>
</dbReference>
<feature type="transmembrane region" description="Helical" evidence="10">
    <location>
        <begin position="270"/>
        <end position="288"/>
    </location>
</feature>
<keyword evidence="8 10" id="KW-0472">Membrane</keyword>
<evidence type="ECO:0000256" key="11">
    <source>
        <dbReference type="SAM" id="SignalP"/>
    </source>
</evidence>
<evidence type="ECO:0000256" key="2">
    <source>
        <dbReference type="ARBA" id="ARBA00022448"/>
    </source>
</evidence>
<keyword evidence="14" id="KW-1185">Reference proteome</keyword>